<dbReference type="Gene3D" id="1.10.3730.20">
    <property type="match status" value="1"/>
</dbReference>
<name>A0A068NKT4_FIMGI</name>
<dbReference type="InterPro" id="IPR037185">
    <property type="entry name" value="EmrE-like"/>
</dbReference>
<keyword evidence="2" id="KW-0472">Membrane</keyword>
<feature type="transmembrane region" description="Helical" evidence="2">
    <location>
        <begin position="177"/>
        <end position="196"/>
    </location>
</feature>
<dbReference type="AlphaFoldDB" id="A0A068NKT4"/>
<dbReference type="HOGENOM" id="CLU_033863_9_3_0"/>
<feature type="domain" description="EamA" evidence="3">
    <location>
        <begin position="6"/>
        <end position="138"/>
    </location>
</feature>
<keyword evidence="2" id="KW-1133">Transmembrane helix</keyword>
<evidence type="ECO:0000256" key="1">
    <source>
        <dbReference type="ARBA" id="ARBA00007362"/>
    </source>
</evidence>
<dbReference type="STRING" id="661478.OP10G_0830"/>
<dbReference type="InterPro" id="IPR000620">
    <property type="entry name" value="EamA_dom"/>
</dbReference>
<protein>
    <submittedName>
        <fullName evidence="4">Permease of the drug/metabolite transporter (DMT) superfamily</fullName>
    </submittedName>
</protein>
<dbReference type="Pfam" id="PF00892">
    <property type="entry name" value="EamA"/>
    <property type="match status" value="2"/>
</dbReference>
<comment type="similarity">
    <text evidence="1">Belongs to the EamA transporter family.</text>
</comment>
<feature type="transmembrane region" description="Helical" evidence="2">
    <location>
        <begin position="261"/>
        <end position="278"/>
    </location>
</feature>
<dbReference type="KEGG" id="fgi:OP10G_0830"/>
<evidence type="ECO:0000313" key="4">
    <source>
        <dbReference type="EMBL" id="AIE84198.1"/>
    </source>
</evidence>
<organism evidence="4 5">
    <name type="scientific">Fimbriimonas ginsengisoli Gsoil 348</name>
    <dbReference type="NCBI Taxonomy" id="661478"/>
    <lineage>
        <taxon>Bacteria</taxon>
        <taxon>Bacillati</taxon>
        <taxon>Armatimonadota</taxon>
        <taxon>Fimbriimonadia</taxon>
        <taxon>Fimbriimonadales</taxon>
        <taxon>Fimbriimonadaceae</taxon>
        <taxon>Fimbriimonas</taxon>
    </lineage>
</organism>
<feature type="transmembrane region" description="Helical" evidence="2">
    <location>
        <begin position="34"/>
        <end position="54"/>
    </location>
</feature>
<keyword evidence="5" id="KW-1185">Reference proteome</keyword>
<sequence length="287" mass="29398">MTLKVGRIWVLISAAAFGTMSVLAHRGYAAGLDVPTLMLLRFGLASLALWAVVLTKREPLPRGKKLGMLLLMGVAIYFAQSYTYFAAIQHIPAAMVSLLLYLYPVIVTLFSILLFKEKLTVVRVGALALALLGTALTIGRVGHGDALGVILALVSAGLYSAYILVGSRAAAGVSPLATTAVVTGGTALSYIAYVLLKGAAPITLAGFGWGAALSIASVVAIGGLLAGLAKISPVEASVLSALEPIVTALLAAIFLGEALGTSQYAGGTLILAAVVILVRSGQKEPAR</sequence>
<proteinExistence type="inferred from homology"/>
<feature type="transmembrane region" description="Helical" evidence="2">
    <location>
        <begin position="236"/>
        <end position="255"/>
    </location>
</feature>
<dbReference type="Proteomes" id="UP000027982">
    <property type="component" value="Chromosome"/>
</dbReference>
<gene>
    <name evidence="4" type="ORF">OP10G_0830</name>
</gene>
<keyword evidence="2" id="KW-0812">Transmembrane</keyword>
<dbReference type="SUPFAM" id="SSF103481">
    <property type="entry name" value="Multidrug resistance efflux transporter EmrE"/>
    <property type="match status" value="2"/>
</dbReference>
<feature type="transmembrane region" description="Helical" evidence="2">
    <location>
        <begin position="146"/>
        <end position="165"/>
    </location>
</feature>
<evidence type="ECO:0000256" key="2">
    <source>
        <dbReference type="SAM" id="Phobius"/>
    </source>
</evidence>
<feature type="transmembrane region" description="Helical" evidence="2">
    <location>
        <begin position="91"/>
        <end position="114"/>
    </location>
</feature>
<dbReference type="GO" id="GO:0016020">
    <property type="term" value="C:membrane"/>
    <property type="evidence" value="ECO:0007669"/>
    <property type="project" value="InterPro"/>
</dbReference>
<dbReference type="EMBL" id="CP007139">
    <property type="protein sequence ID" value="AIE84198.1"/>
    <property type="molecule type" value="Genomic_DNA"/>
</dbReference>
<dbReference type="PANTHER" id="PTHR22911:SF79">
    <property type="entry name" value="MOBA-LIKE NTP TRANSFERASE DOMAIN-CONTAINING PROTEIN"/>
    <property type="match status" value="1"/>
</dbReference>
<dbReference type="PANTHER" id="PTHR22911">
    <property type="entry name" value="ACYL-MALONYL CONDENSING ENZYME-RELATED"/>
    <property type="match status" value="1"/>
</dbReference>
<reference evidence="4 5" key="1">
    <citation type="journal article" date="2014" name="PLoS ONE">
        <title>The first complete genome sequence of the class fimbriimonadia in the phylum armatimonadetes.</title>
        <authorList>
            <person name="Hu Z.Y."/>
            <person name="Wang Y.Z."/>
            <person name="Im W.T."/>
            <person name="Wang S.Y."/>
            <person name="Zhao G.P."/>
            <person name="Zheng H.J."/>
            <person name="Quan Z.X."/>
        </authorList>
    </citation>
    <scope>NUCLEOTIDE SEQUENCE [LARGE SCALE GENOMIC DNA]</scope>
    <source>
        <strain evidence="4">Gsoil 348</strain>
    </source>
</reference>
<dbReference type="eggNOG" id="COG0697">
    <property type="taxonomic scope" value="Bacteria"/>
</dbReference>
<feature type="transmembrane region" description="Helical" evidence="2">
    <location>
        <begin position="121"/>
        <end position="140"/>
    </location>
</feature>
<feature type="domain" description="EamA" evidence="3">
    <location>
        <begin position="147"/>
        <end position="278"/>
    </location>
</feature>
<accession>A0A068NKT4</accession>
<evidence type="ECO:0000259" key="3">
    <source>
        <dbReference type="Pfam" id="PF00892"/>
    </source>
</evidence>
<feature type="transmembrane region" description="Helical" evidence="2">
    <location>
        <begin position="66"/>
        <end position="85"/>
    </location>
</feature>
<evidence type="ECO:0000313" key="5">
    <source>
        <dbReference type="Proteomes" id="UP000027982"/>
    </source>
</evidence>
<feature type="transmembrane region" description="Helical" evidence="2">
    <location>
        <begin position="202"/>
        <end position="229"/>
    </location>
</feature>